<protein>
    <submittedName>
        <fullName evidence="1">Uncharacterized protein</fullName>
    </submittedName>
</protein>
<evidence type="ECO:0000313" key="2">
    <source>
        <dbReference type="Proteomes" id="UP000625711"/>
    </source>
</evidence>
<proteinExistence type="predicted"/>
<comment type="caution">
    <text evidence="1">The sequence shown here is derived from an EMBL/GenBank/DDBJ whole genome shotgun (WGS) entry which is preliminary data.</text>
</comment>
<sequence>MGELDGRPSITDIVAQRLQFLNQYVDVVNEGLITEKDKHTDSIFVRASFTARDRSFRNKSATNFNGYFDPPTGPFNWPYRRNFDEINFGIPFLSLPETNRLLGISHCRGIS</sequence>
<organism evidence="1 2">
    <name type="scientific">Rhynchophorus ferrugineus</name>
    <name type="common">Red palm weevil</name>
    <name type="synonym">Curculio ferrugineus</name>
    <dbReference type="NCBI Taxonomy" id="354439"/>
    <lineage>
        <taxon>Eukaryota</taxon>
        <taxon>Metazoa</taxon>
        <taxon>Ecdysozoa</taxon>
        <taxon>Arthropoda</taxon>
        <taxon>Hexapoda</taxon>
        <taxon>Insecta</taxon>
        <taxon>Pterygota</taxon>
        <taxon>Neoptera</taxon>
        <taxon>Endopterygota</taxon>
        <taxon>Coleoptera</taxon>
        <taxon>Polyphaga</taxon>
        <taxon>Cucujiformia</taxon>
        <taxon>Curculionidae</taxon>
        <taxon>Dryophthorinae</taxon>
        <taxon>Rhynchophorus</taxon>
    </lineage>
</organism>
<name>A0A834I2A0_RHYFE</name>
<gene>
    <name evidence="1" type="ORF">GWI33_017298</name>
</gene>
<reference evidence="1" key="1">
    <citation type="submission" date="2020-08" db="EMBL/GenBank/DDBJ databases">
        <title>Genome sequencing and assembly of the red palm weevil Rhynchophorus ferrugineus.</title>
        <authorList>
            <person name="Dias G.B."/>
            <person name="Bergman C.M."/>
            <person name="Manee M."/>
        </authorList>
    </citation>
    <scope>NUCLEOTIDE SEQUENCE</scope>
    <source>
        <strain evidence="1">AA-2017</strain>
        <tissue evidence="1">Whole larva</tissue>
    </source>
</reference>
<accession>A0A834I2A0</accession>
<dbReference type="AlphaFoldDB" id="A0A834I2A0"/>
<keyword evidence="2" id="KW-1185">Reference proteome</keyword>
<dbReference type="Proteomes" id="UP000625711">
    <property type="component" value="Unassembled WGS sequence"/>
</dbReference>
<dbReference type="EMBL" id="JAACXV010014196">
    <property type="protein sequence ID" value="KAF7269665.1"/>
    <property type="molecule type" value="Genomic_DNA"/>
</dbReference>
<evidence type="ECO:0000313" key="1">
    <source>
        <dbReference type="EMBL" id="KAF7269665.1"/>
    </source>
</evidence>